<dbReference type="Pfam" id="PF02302">
    <property type="entry name" value="PTS_IIB"/>
    <property type="match status" value="1"/>
</dbReference>
<keyword evidence="1" id="KW-0808">Transferase</keyword>
<dbReference type="OrthoDB" id="6505030at2"/>
<proteinExistence type="predicted"/>
<protein>
    <submittedName>
        <fullName evidence="3">PTS system, galactitol-specific IIB component</fullName>
    </submittedName>
</protein>
<evidence type="ECO:0000259" key="2">
    <source>
        <dbReference type="PROSITE" id="PS51099"/>
    </source>
</evidence>
<evidence type="ECO:0000313" key="4">
    <source>
        <dbReference type="Proteomes" id="UP000199006"/>
    </source>
</evidence>
<keyword evidence="4" id="KW-1185">Reference proteome</keyword>
<dbReference type="CDD" id="cd05566">
    <property type="entry name" value="PTS_IIB_galactitol"/>
    <property type="match status" value="1"/>
</dbReference>
<dbReference type="PROSITE" id="PS51099">
    <property type="entry name" value="PTS_EIIB_TYPE_2"/>
    <property type="match status" value="1"/>
</dbReference>
<dbReference type="EMBL" id="FOTI01000023">
    <property type="protein sequence ID" value="SFL66848.1"/>
    <property type="molecule type" value="Genomic_DNA"/>
</dbReference>
<feature type="domain" description="PTS EIIB type-2" evidence="2">
    <location>
        <begin position="4"/>
        <end position="95"/>
    </location>
</feature>
<dbReference type="Proteomes" id="UP000199006">
    <property type="component" value="Unassembled WGS sequence"/>
</dbReference>
<dbReference type="SUPFAM" id="SSF52794">
    <property type="entry name" value="PTS system IIB component-like"/>
    <property type="match status" value="1"/>
</dbReference>
<dbReference type="AlphaFoldDB" id="A0A1I4JJT0"/>
<dbReference type="GO" id="GO:0009401">
    <property type="term" value="P:phosphoenolpyruvate-dependent sugar phosphotransferase system"/>
    <property type="evidence" value="ECO:0007669"/>
    <property type="project" value="InterPro"/>
</dbReference>
<evidence type="ECO:0000313" key="3">
    <source>
        <dbReference type="EMBL" id="SFL66848.1"/>
    </source>
</evidence>
<dbReference type="InterPro" id="IPR013011">
    <property type="entry name" value="PTS_EIIB_2"/>
</dbReference>
<accession>A0A1I4JJT0</accession>
<gene>
    <name evidence="3" type="ORF">SAMN02983006_01732</name>
</gene>
<dbReference type="InterPro" id="IPR036095">
    <property type="entry name" value="PTS_EIIB-like_sf"/>
</dbReference>
<sequence>MNKKKVLVACGSGIATSTIIMDKLEEGLAERGIEVEFEQCKISEAKNYIEDLSIDIIILNGPVNSEYSIPAFSGVSFLTGIGEEELFDKIVAELE</sequence>
<reference evidence="3 4" key="1">
    <citation type="submission" date="2016-10" db="EMBL/GenBank/DDBJ databases">
        <authorList>
            <person name="de Groot N.N."/>
        </authorList>
    </citation>
    <scope>NUCLEOTIDE SEQUENCE [LARGE SCALE GENOMIC DNA]</scope>
    <source>
        <strain evidence="3 4">ATCC 51327</strain>
    </source>
</reference>
<dbReference type="STRING" id="29563.SAMN02983006_01732"/>
<evidence type="ECO:0000256" key="1">
    <source>
        <dbReference type="ARBA" id="ARBA00022679"/>
    </source>
</evidence>
<name>A0A1I4JJT0_9FIRM</name>
<dbReference type="RefSeq" id="WP_089861823.1">
    <property type="nucleotide sequence ID" value="NZ_FOTI01000023.1"/>
</dbReference>
<organism evidence="3 4">
    <name type="scientific">Halanaerobium salsuginis</name>
    <dbReference type="NCBI Taxonomy" id="29563"/>
    <lineage>
        <taxon>Bacteria</taxon>
        <taxon>Bacillati</taxon>
        <taxon>Bacillota</taxon>
        <taxon>Clostridia</taxon>
        <taxon>Halanaerobiales</taxon>
        <taxon>Halanaerobiaceae</taxon>
        <taxon>Halanaerobium</taxon>
    </lineage>
</organism>
<dbReference type="GO" id="GO:0008982">
    <property type="term" value="F:protein-N(PI)-phosphohistidine-sugar phosphotransferase activity"/>
    <property type="evidence" value="ECO:0007669"/>
    <property type="project" value="InterPro"/>
</dbReference>
<dbReference type="Gene3D" id="3.40.50.2300">
    <property type="match status" value="1"/>
</dbReference>
<dbReference type="InterPro" id="IPR003501">
    <property type="entry name" value="PTS_EIIB_2/3"/>
</dbReference>